<sequence>MTAPVADKGTRAAAPTGSGGPVNTTVAWLGLRSLFGRRRGVLLVVLPVVLLALAVLVRVLVDGSAGAPDLLHQLGLVVVVPLVALIATTGVLSSEIDDGSVVYLLAKPLSRLTIVVSKLLVASGCVLVFAAAPLLVAGLVLRPDAPRLALGFAVGGLAGGLTYCALFALASVLTRHAVVVGLVYVLIWEGLLGGLLDGIRWLSVTWWSAAITDEITGGPALVEKMSLTYAVAATVVVVLGASWLASHRLRGYNYTADE</sequence>
<feature type="transmembrane region" description="Helical" evidence="1">
    <location>
        <begin position="112"/>
        <end position="136"/>
    </location>
</feature>
<gene>
    <name evidence="2" type="ORF">SAMN04488543_3934</name>
</gene>
<keyword evidence="3" id="KW-1185">Reference proteome</keyword>
<feature type="transmembrane region" description="Helical" evidence="1">
    <location>
        <begin position="41"/>
        <end position="61"/>
    </location>
</feature>
<dbReference type="RefSeq" id="WP_091415119.1">
    <property type="nucleotide sequence ID" value="NZ_LT629749.1"/>
</dbReference>
<feature type="transmembrane region" description="Helical" evidence="1">
    <location>
        <begin position="227"/>
        <end position="245"/>
    </location>
</feature>
<dbReference type="EMBL" id="LT629749">
    <property type="protein sequence ID" value="SDT35914.1"/>
    <property type="molecule type" value="Genomic_DNA"/>
</dbReference>
<evidence type="ECO:0000256" key="1">
    <source>
        <dbReference type="SAM" id="Phobius"/>
    </source>
</evidence>
<organism evidence="2 3">
    <name type="scientific">Friedmanniella luteola</name>
    <dbReference type="NCBI Taxonomy" id="546871"/>
    <lineage>
        <taxon>Bacteria</taxon>
        <taxon>Bacillati</taxon>
        <taxon>Actinomycetota</taxon>
        <taxon>Actinomycetes</taxon>
        <taxon>Propionibacteriales</taxon>
        <taxon>Nocardioidaceae</taxon>
        <taxon>Friedmanniella</taxon>
    </lineage>
</organism>
<reference evidence="2 3" key="1">
    <citation type="submission" date="2016-10" db="EMBL/GenBank/DDBJ databases">
        <authorList>
            <person name="de Groot N.N."/>
        </authorList>
    </citation>
    <scope>NUCLEOTIDE SEQUENCE [LARGE SCALE GENOMIC DNA]</scope>
    <source>
        <strain evidence="2 3">DSM 21741</strain>
    </source>
</reference>
<keyword evidence="1" id="KW-0472">Membrane</keyword>
<evidence type="ECO:0000313" key="2">
    <source>
        <dbReference type="EMBL" id="SDT35914.1"/>
    </source>
</evidence>
<keyword evidence="1" id="KW-0812">Transmembrane</keyword>
<dbReference type="AlphaFoldDB" id="A0A1H1ZQE0"/>
<protein>
    <submittedName>
        <fullName evidence="2">ABC-2 type transport system permease protein</fullName>
    </submittedName>
</protein>
<dbReference type="OrthoDB" id="5146799at2"/>
<dbReference type="GO" id="GO:0005886">
    <property type="term" value="C:plasma membrane"/>
    <property type="evidence" value="ECO:0007669"/>
    <property type="project" value="UniProtKB-SubCell"/>
</dbReference>
<evidence type="ECO:0000313" key="3">
    <source>
        <dbReference type="Proteomes" id="UP000199092"/>
    </source>
</evidence>
<dbReference type="STRING" id="546871.SAMN04488543_3934"/>
<keyword evidence="1" id="KW-1133">Transmembrane helix</keyword>
<feature type="transmembrane region" description="Helical" evidence="1">
    <location>
        <begin position="148"/>
        <end position="170"/>
    </location>
</feature>
<feature type="transmembrane region" description="Helical" evidence="1">
    <location>
        <begin position="177"/>
        <end position="196"/>
    </location>
</feature>
<dbReference type="Pfam" id="PF12679">
    <property type="entry name" value="ABC2_membrane_2"/>
    <property type="match status" value="1"/>
</dbReference>
<accession>A0A1H1ZQE0</accession>
<name>A0A1H1ZQE0_9ACTN</name>
<proteinExistence type="predicted"/>
<dbReference type="GO" id="GO:0140359">
    <property type="term" value="F:ABC-type transporter activity"/>
    <property type="evidence" value="ECO:0007669"/>
    <property type="project" value="InterPro"/>
</dbReference>
<dbReference type="Proteomes" id="UP000199092">
    <property type="component" value="Chromosome I"/>
</dbReference>
<feature type="transmembrane region" description="Helical" evidence="1">
    <location>
        <begin position="73"/>
        <end position="92"/>
    </location>
</feature>